<name>A7UAP5_LOLPR</name>
<protein>
    <submittedName>
        <fullName evidence="2">RGA2</fullName>
    </submittedName>
</protein>
<feature type="non-terminal residue" evidence="2">
    <location>
        <position position="88"/>
    </location>
</feature>
<evidence type="ECO:0000313" key="2">
    <source>
        <dbReference type="EMBL" id="ABS88264.1"/>
    </source>
</evidence>
<dbReference type="EMBL" id="EU036664">
    <property type="protein sequence ID" value="ABS88264.1"/>
    <property type="molecule type" value="Genomic_DNA"/>
</dbReference>
<dbReference type="AlphaFoldDB" id="A7UAP5"/>
<proteinExistence type="predicted"/>
<feature type="region of interest" description="Disordered" evidence="1">
    <location>
        <begin position="42"/>
        <end position="88"/>
    </location>
</feature>
<feature type="region of interest" description="Disordered" evidence="1">
    <location>
        <begin position="1"/>
        <end position="28"/>
    </location>
</feature>
<feature type="non-terminal residue" evidence="2">
    <location>
        <position position="1"/>
    </location>
</feature>
<feature type="compositionally biased region" description="Polar residues" evidence="1">
    <location>
        <begin position="8"/>
        <end position="28"/>
    </location>
</feature>
<feature type="compositionally biased region" description="Basic residues" evidence="1">
    <location>
        <begin position="56"/>
        <end position="81"/>
    </location>
</feature>
<accession>A7UAP5</accession>
<evidence type="ECO:0000256" key="1">
    <source>
        <dbReference type="SAM" id="MobiDB-lite"/>
    </source>
</evidence>
<reference evidence="2" key="1">
    <citation type="journal article" date="2008" name="Plant Breed.">
        <title>Mapping of QTL for resistance to powdery mildew and resistance gene analogues in perennial ryegrass.</title>
        <authorList>
            <person name="Schejbel B."/>
            <person name="Jensen L.B."/>
            <person name="Asp T."/>
            <person name="Xing Y."/>
            <person name="Luebberstedt T."/>
        </authorList>
    </citation>
    <scope>NUCLEOTIDE SEQUENCE</scope>
</reference>
<sequence length="88" mass="9549">GRQAIYKNESSGQARVDQQMTQESGSSSALWTTYAAAVEAGTSGAGTPARPDSSCRRRPSCPRRRPSCPLRRQRPSCRRPSCRPSSPP</sequence>
<organism evidence="2">
    <name type="scientific">Lolium perenne</name>
    <name type="common">Perennial ryegrass</name>
    <dbReference type="NCBI Taxonomy" id="4522"/>
    <lineage>
        <taxon>Eukaryota</taxon>
        <taxon>Viridiplantae</taxon>
        <taxon>Streptophyta</taxon>
        <taxon>Embryophyta</taxon>
        <taxon>Tracheophyta</taxon>
        <taxon>Spermatophyta</taxon>
        <taxon>Magnoliopsida</taxon>
        <taxon>Liliopsida</taxon>
        <taxon>Poales</taxon>
        <taxon>Poaceae</taxon>
        <taxon>BOP clade</taxon>
        <taxon>Pooideae</taxon>
        <taxon>Poodae</taxon>
        <taxon>Poeae</taxon>
        <taxon>Poeae Chloroplast Group 2 (Poeae type)</taxon>
        <taxon>Loliodinae</taxon>
        <taxon>Loliinae</taxon>
        <taxon>Lolium</taxon>
    </lineage>
</organism>